<dbReference type="GO" id="GO:0003700">
    <property type="term" value="F:DNA-binding transcription factor activity"/>
    <property type="evidence" value="ECO:0007669"/>
    <property type="project" value="InterPro"/>
</dbReference>
<dbReference type="RefSeq" id="WP_245168147.1">
    <property type="nucleotide sequence ID" value="NZ_JAATJA010000001.1"/>
</dbReference>
<dbReference type="NCBIfam" id="NF033788">
    <property type="entry name" value="HTH_metalloreg"/>
    <property type="match status" value="1"/>
</dbReference>
<keyword evidence="2 5" id="KW-0238">DNA-binding</keyword>
<dbReference type="InterPro" id="IPR051081">
    <property type="entry name" value="HTH_MetalResp_TranReg"/>
</dbReference>
<dbReference type="AlphaFoldDB" id="A0A846QRV1"/>
<evidence type="ECO:0000313" key="5">
    <source>
        <dbReference type="EMBL" id="NJB67914.1"/>
    </source>
</evidence>
<evidence type="ECO:0000259" key="4">
    <source>
        <dbReference type="PROSITE" id="PS50987"/>
    </source>
</evidence>
<evidence type="ECO:0000256" key="1">
    <source>
        <dbReference type="ARBA" id="ARBA00023015"/>
    </source>
</evidence>
<evidence type="ECO:0000256" key="2">
    <source>
        <dbReference type="ARBA" id="ARBA00023125"/>
    </source>
</evidence>
<dbReference type="InterPro" id="IPR011991">
    <property type="entry name" value="ArsR-like_HTH"/>
</dbReference>
<keyword evidence="1" id="KW-0805">Transcription regulation</keyword>
<dbReference type="Proteomes" id="UP000580856">
    <property type="component" value="Unassembled WGS sequence"/>
</dbReference>
<dbReference type="InterPro" id="IPR036390">
    <property type="entry name" value="WH_DNA-bd_sf"/>
</dbReference>
<comment type="caution">
    <text evidence="5">The sequence shown here is derived from an EMBL/GenBank/DDBJ whole genome shotgun (WGS) entry which is preliminary data.</text>
</comment>
<accession>A0A846QRV1</accession>
<dbReference type="PANTHER" id="PTHR33154:SF15">
    <property type="entry name" value="REGULATORY PROTEIN ARSR"/>
    <property type="match status" value="1"/>
</dbReference>
<evidence type="ECO:0000313" key="6">
    <source>
        <dbReference type="Proteomes" id="UP000580856"/>
    </source>
</evidence>
<dbReference type="Pfam" id="PF12840">
    <property type="entry name" value="HTH_20"/>
    <property type="match status" value="1"/>
</dbReference>
<organism evidence="5 6">
    <name type="scientific">Desulfobaculum xiamenense</name>
    <dbReference type="NCBI Taxonomy" id="995050"/>
    <lineage>
        <taxon>Bacteria</taxon>
        <taxon>Pseudomonadati</taxon>
        <taxon>Thermodesulfobacteriota</taxon>
        <taxon>Desulfovibrionia</taxon>
        <taxon>Desulfovibrionales</taxon>
        <taxon>Desulfovibrionaceae</taxon>
        <taxon>Desulfobaculum</taxon>
    </lineage>
</organism>
<dbReference type="EMBL" id="JAATJA010000001">
    <property type="protein sequence ID" value="NJB67914.1"/>
    <property type="molecule type" value="Genomic_DNA"/>
</dbReference>
<dbReference type="GO" id="GO:0003677">
    <property type="term" value="F:DNA binding"/>
    <property type="evidence" value="ECO:0007669"/>
    <property type="project" value="UniProtKB-KW"/>
</dbReference>
<dbReference type="InterPro" id="IPR001845">
    <property type="entry name" value="HTH_ArsR_DNA-bd_dom"/>
</dbReference>
<dbReference type="PRINTS" id="PR00778">
    <property type="entry name" value="HTHARSR"/>
</dbReference>
<reference evidence="5 6" key="1">
    <citation type="submission" date="2020-03" db="EMBL/GenBank/DDBJ databases">
        <title>Genomic Encyclopedia of Type Strains, Phase IV (KMG-IV): sequencing the most valuable type-strain genomes for metagenomic binning, comparative biology and taxonomic classification.</title>
        <authorList>
            <person name="Goeker M."/>
        </authorList>
    </citation>
    <scope>NUCLEOTIDE SEQUENCE [LARGE SCALE GENOMIC DNA]</scope>
    <source>
        <strain evidence="5 6">DSM 24233</strain>
    </source>
</reference>
<dbReference type="PROSITE" id="PS50987">
    <property type="entry name" value="HTH_ARSR_2"/>
    <property type="match status" value="1"/>
</dbReference>
<protein>
    <submittedName>
        <fullName evidence="5">DNA-binding transcriptional ArsR family regulator</fullName>
    </submittedName>
</protein>
<keyword evidence="6" id="KW-1185">Reference proteome</keyword>
<proteinExistence type="predicted"/>
<dbReference type="InterPro" id="IPR036388">
    <property type="entry name" value="WH-like_DNA-bd_sf"/>
</dbReference>
<evidence type="ECO:0000256" key="3">
    <source>
        <dbReference type="ARBA" id="ARBA00023163"/>
    </source>
</evidence>
<keyword evidence="3" id="KW-0804">Transcription</keyword>
<dbReference type="CDD" id="cd00090">
    <property type="entry name" value="HTH_ARSR"/>
    <property type="match status" value="1"/>
</dbReference>
<dbReference type="PANTHER" id="PTHR33154">
    <property type="entry name" value="TRANSCRIPTIONAL REGULATOR, ARSR FAMILY"/>
    <property type="match status" value="1"/>
</dbReference>
<dbReference type="SMART" id="SM00418">
    <property type="entry name" value="HTH_ARSR"/>
    <property type="match status" value="1"/>
</dbReference>
<name>A0A846QRV1_9BACT</name>
<dbReference type="SUPFAM" id="SSF46785">
    <property type="entry name" value="Winged helix' DNA-binding domain"/>
    <property type="match status" value="1"/>
</dbReference>
<dbReference type="Gene3D" id="1.10.10.10">
    <property type="entry name" value="Winged helix-like DNA-binding domain superfamily/Winged helix DNA-binding domain"/>
    <property type="match status" value="1"/>
</dbReference>
<feature type="domain" description="HTH arsR-type" evidence="4">
    <location>
        <begin position="14"/>
        <end position="104"/>
    </location>
</feature>
<gene>
    <name evidence="5" type="ORF">GGQ74_001554</name>
</gene>
<sequence length="104" mass="11538">MQSDEDRQGAAQIAVMTDRRFLADICKALGHPVRLRMIAFIRDAGQCLCGDIVDALPLAQSTVSQHLKVLRQAGLVRAVSDGVRMRYSVDADAIERFKRKILSL</sequence>